<proteinExistence type="predicted"/>
<evidence type="ECO:0000313" key="2">
    <source>
        <dbReference type="EMBL" id="GAG05990.1"/>
    </source>
</evidence>
<feature type="region of interest" description="Disordered" evidence="1">
    <location>
        <begin position="133"/>
        <end position="158"/>
    </location>
</feature>
<name>X0UK98_9ZZZZ</name>
<organism evidence="2">
    <name type="scientific">marine sediment metagenome</name>
    <dbReference type="NCBI Taxonomy" id="412755"/>
    <lineage>
        <taxon>unclassified sequences</taxon>
        <taxon>metagenomes</taxon>
        <taxon>ecological metagenomes</taxon>
    </lineage>
</organism>
<gene>
    <name evidence="2" type="ORF">S01H1_36628</name>
</gene>
<dbReference type="AlphaFoldDB" id="X0UK98"/>
<protein>
    <submittedName>
        <fullName evidence="2">Uncharacterized protein</fullName>
    </submittedName>
</protein>
<evidence type="ECO:0000256" key="1">
    <source>
        <dbReference type="SAM" id="MobiDB-lite"/>
    </source>
</evidence>
<dbReference type="EMBL" id="BARS01022958">
    <property type="protein sequence ID" value="GAG05990.1"/>
    <property type="molecule type" value="Genomic_DNA"/>
</dbReference>
<sequence length="158" mass="15871">MGFWDSLGTGIMNIGSQFAASSVGSNFLGQLGQYGVDQLAGLIGIKPSASGSPAFTAPTTNYGYGTAPIGAMPMPAIGPMGRPPAQYSAAQLDIPALQKMINASAGWSQAAKQQLLEEIMAVAPAAIPYLTPPSMSGGPVSPAPPAYGPPPSIPASQP</sequence>
<accession>X0UK98</accession>
<comment type="caution">
    <text evidence="2">The sequence shown here is derived from an EMBL/GenBank/DDBJ whole genome shotgun (WGS) entry which is preliminary data.</text>
</comment>
<feature type="compositionally biased region" description="Pro residues" evidence="1">
    <location>
        <begin position="141"/>
        <end position="158"/>
    </location>
</feature>
<reference evidence="2" key="1">
    <citation type="journal article" date="2014" name="Front. Microbiol.">
        <title>High frequency of phylogenetically diverse reductive dehalogenase-homologous genes in deep subseafloor sedimentary metagenomes.</title>
        <authorList>
            <person name="Kawai M."/>
            <person name="Futagami T."/>
            <person name="Toyoda A."/>
            <person name="Takaki Y."/>
            <person name="Nishi S."/>
            <person name="Hori S."/>
            <person name="Arai W."/>
            <person name="Tsubouchi T."/>
            <person name="Morono Y."/>
            <person name="Uchiyama I."/>
            <person name="Ito T."/>
            <person name="Fujiyama A."/>
            <person name="Inagaki F."/>
            <person name="Takami H."/>
        </authorList>
    </citation>
    <scope>NUCLEOTIDE SEQUENCE</scope>
    <source>
        <strain evidence="2">Expedition CK06-06</strain>
    </source>
</reference>
<feature type="non-terminal residue" evidence="2">
    <location>
        <position position="158"/>
    </location>
</feature>